<proteinExistence type="predicted"/>
<dbReference type="CDD" id="cd22160">
    <property type="entry name" value="F-box_AtFBL13-like"/>
    <property type="match status" value="1"/>
</dbReference>
<sequence length="357" mass="41602">MSKIEDSGVDRISKLPDEIVCHILSFLPSNESTATCLLSSRWRFLWRMVPSLHFDCNTSETYDHVDNFLSLRATPIITRFHLNCKNPCFCIPYIQKWVSKAIHGKVEQLNMFLCETYHQGFMFIPTLFTCTTLVTLNLNFSDSVYLHVPPSVHLPSLKTLQLDSCLSLYDFKKFFYGSPSLELAHFKQSPRCGFLPELVLKIVRSPRGIIQLSHANEICAIVIECDDGYDFIRDYLEGDFEKYVKVKASIVVHDTNSKFKSKFRFKYVHEYVFVTLKRLRNVELLSFSDFSSWTKYADYDEEFTLDDLPIFQNLVKLQLDIKDYDSIYWTLPTRCPKLRAAARDNRSDVNKDMKISC</sequence>
<dbReference type="PROSITE" id="PS50181">
    <property type="entry name" value="FBOX"/>
    <property type="match status" value="1"/>
</dbReference>
<dbReference type="AlphaFoldDB" id="A0ABD1LHM5"/>
<dbReference type="SMART" id="SM00256">
    <property type="entry name" value="FBOX"/>
    <property type="match status" value="1"/>
</dbReference>
<protein>
    <recommendedName>
        <fullName evidence="1">F-box domain-containing protein</fullName>
    </recommendedName>
</protein>
<dbReference type="Pfam" id="PF00646">
    <property type="entry name" value="F-box"/>
    <property type="match status" value="1"/>
</dbReference>
<dbReference type="Gene3D" id="1.20.1280.50">
    <property type="match status" value="1"/>
</dbReference>
<gene>
    <name evidence="2" type="ORF">Fmac_027361</name>
</gene>
<reference evidence="2 3" key="1">
    <citation type="submission" date="2024-08" db="EMBL/GenBank/DDBJ databases">
        <title>Insights into the chromosomal genome structure of Flemingia macrophylla.</title>
        <authorList>
            <person name="Ding Y."/>
            <person name="Zhao Y."/>
            <person name="Bi W."/>
            <person name="Wu M."/>
            <person name="Zhao G."/>
            <person name="Gong Y."/>
            <person name="Li W."/>
            <person name="Zhang P."/>
        </authorList>
    </citation>
    <scope>NUCLEOTIDE SEQUENCE [LARGE SCALE GENOMIC DNA]</scope>
    <source>
        <strain evidence="2">DYQJB</strain>
        <tissue evidence="2">Leaf</tissue>
    </source>
</reference>
<evidence type="ECO:0000259" key="1">
    <source>
        <dbReference type="PROSITE" id="PS50181"/>
    </source>
</evidence>
<dbReference type="PANTHER" id="PTHR31900">
    <property type="entry name" value="F-BOX/RNI SUPERFAMILY PROTEIN-RELATED"/>
    <property type="match status" value="1"/>
</dbReference>
<dbReference type="Proteomes" id="UP001603857">
    <property type="component" value="Unassembled WGS sequence"/>
</dbReference>
<organism evidence="2 3">
    <name type="scientific">Flemingia macrophylla</name>
    <dbReference type="NCBI Taxonomy" id="520843"/>
    <lineage>
        <taxon>Eukaryota</taxon>
        <taxon>Viridiplantae</taxon>
        <taxon>Streptophyta</taxon>
        <taxon>Embryophyta</taxon>
        <taxon>Tracheophyta</taxon>
        <taxon>Spermatophyta</taxon>
        <taxon>Magnoliopsida</taxon>
        <taxon>eudicotyledons</taxon>
        <taxon>Gunneridae</taxon>
        <taxon>Pentapetalae</taxon>
        <taxon>rosids</taxon>
        <taxon>fabids</taxon>
        <taxon>Fabales</taxon>
        <taxon>Fabaceae</taxon>
        <taxon>Papilionoideae</taxon>
        <taxon>50 kb inversion clade</taxon>
        <taxon>NPAAA clade</taxon>
        <taxon>indigoferoid/millettioid clade</taxon>
        <taxon>Phaseoleae</taxon>
        <taxon>Flemingia</taxon>
    </lineage>
</organism>
<keyword evidence="3" id="KW-1185">Reference proteome</keyword>
<dbReference type="InterPro" id="IPR050232">
    <property type="entry name" value="FBL13/AtMIF1-like"/>
</dbReference>
<dbReference type="PANTHER" id="PTHR31900:SF34">
    <property type="entry name" value="EMB|CAB62440.1-RELATED"/>
    <property type="match status" value="1"/>
</dbReference>
<evidence type="ECO:0000313" key="2">
    <source>
        <dbReference type="EMBL" id="KAL2322982.1"/>
    </source>
</evidence>
<feature type="domain" description="F-box" evidence="1">
    <location>
        <begin position="9"/>
        <end position="65"/>
    </location>
</feature>
<dbReference type="InterPro" id="IPR053781">
    <property type="entry name" value="F-box_AtFBL13-like"/>
</dbReference>
<evidence type="ECO:0000313" key="3">
    <source>
        <dbReference type="Proteomes" id="UP001603857"/>
    </source>
</evidence>
<dbReference type="InterPro" id="IPR001810">
    <property type="entry name" value="F-box_dom"/>
</dbReference>
<dbReference type="EMBL" id="JBGMDY010000009">
    <property type="protein sequence ID" value="KAL2322982.1"/>
    <property type="molecule type" value="Genomic_DNA"/>
</dbReference>
<comment type="caution">
    <text evidence="2">The sequence shown here is derived from an EMBL/GenBank/DDBJ whole genome shotgun (WGS) entry which is preliminary data.</text>
</comment>
<dbReference type="SUPFAM" id="SSF81383">
    <property type="entry name" value="F-box domain"/>
    <property type="match status" value="1"/>
</dbReference>
<dbReference type="SUPFAM" id="SSF52047">
    <property type="entry name" value="RNI-like"/>
    <property type="match status" value="1"/>
</dbReference>
<accession>A0ABD1LHM5</accession>
<dbReference type="InterPro" id="IPR036047">
    <property type="entry name" value="F-box-like_dom_sf"/>
</dbReference>
<name>A0ABD1LHM5_9FABA</name>